<evidence type="ECO:0000259" key="1">
    <source>
        <dbReference type="PROSITE" id="PS50106"/>
    </source>
</evidence>
<dbReference type="InterPro" id="IPR007963">
    <property type="entry name" value="Peptidase_M61_catalytic"/>
</dbReference>
<dbReference type="SMART" id="SM00228">
    <property type="entry name" value="PDZ"/>
    <property type="match status" value="1"/>
</dbReference>
<feature type="domain" description="PDZ" evidence="1">
    <location>
        <begin position="459"/>
        <end position="535"/>
    </location>
</feature>
<dbReference type="InterPro" id="IPR036034">
    <property type="entry name" value="PDZ_sf"/>
</dbReference>
<dbReference type="HOGENOM" id="CLU_022755_0_1_6"/>
<comment type="caution">
    <text evidence="2">The sequence shown here is derived from an EMBL/GenBank/DDBJ whole genome shotgun (WGS) entry which is preliminary data.</text>
</comment>
<dbReference type="PROSITE" id="PS50106">
    <property type="entry name" value="PDZ"/>
    <property type="match status" value="1"/>
</dbReference>
<proteinExistence type="predicted"/>
<protein>
    <recommendedName>
        <fullName evidence="1">PDZ domain-containing protein</fullName>
    </recommendedName>
</protein>
<evidence type="ECO:0000313" key="2">
    <source>
        <dbReference type="EMBL" id="ESK51271.1"/>
    </source>
</evidence>
<dbReference type="InterPro" id="IPR001478">
    <property type="entry name" value="PDZ"/>
</dbReference>
<dbReference type="Pfam" id="PF17899">
    <property type="entry name" value="Peptidase_M61_N"/>
    <property type="match status" value="1"/>
</dbReference>
<dbReference type="InterPro" id="IPR024191">
    <property type="entry name" value="Peptidase_M61"/>
</dbReference>
<dbReference type="Gene3D" id="2.60.40.3650">
    <property type="match status" value="1"/>
</dbReference>
<dbReference type="OrthoDB" id="9778516at2"/>
<evidence type="ECO:0000313" key="3">
    <source>
        <dbReference type="Proteomes" id="UP000018418"/>
    </source>
</evidence>
<dbReference type="EMBL" id="AYEU01000006">
    <property type="protein sequence ID" value="ESK51271.1"/>
    <property type="molecule type" value="Genomic_DNA"/>
</dbReference>
<dbReference type="InterPro" id="IPR040756">
    <property type="entry name" value="Peptidase_M61_N"/>
</dbReference>
<accession>V2URQ5</accession>
<dbReference type="RefSeq" id="WP_004900213.1">
    <property type="nucleotide sequence ID" value="NZ_BBTI01000002.1"/>
</dbReference>
<organism evidence="2 3">
    <name type="scientific">Acinetobacter brisouii CIP 110357</name>
    <dbReference type="NCBI Taxonomy" id="1341683"/>
    <lineage>
        <taxon>Bacteria</taxon>
        <taxon>Pseudomonadati</taxon>
        <taxon>Pseudomonadota</taxon>
        <taxon>Gammaproteobacteria</taxon>
        <taxon>Moraxellales</taxon>
        <taxon>Moraxellaceae</taxon>
        <taxon>Acinetobacter</taxon>
    </lineage>
</organism>
<dbReference type="Gene3D" id="1.10.390.10">
    <property type="entry name" value="Neutral Protease Domain 2"/>
    <property type="match status" value="1"/>
</dbReference>
<sequence>MLHYQIEFDDYQQHLIHVTLRFVANPTQELWLPTWIPGSYLIREFAKHIESVKAYDEAGRELKISKFEKNKWRLFNTDHELITVEYDVYAYDLSVRGSYVDQTRFYVNPACVCLSLKDQEEAECELEVFLPDEFKHFTVATGLASKSLVKGRYTLKADNYMQLIDSPFELADQTRFSFEAEGIQHEFVISGKHATNVERLQADIQKICQTEIQLFGSAPFKNYVFMTMATGNSYGGLEHPNSTSLITPRDDLPKANEPEEPSEDYQRFLGLCSHEYFHSWLVKYIRPENFVNYDLHKESYTSLLWIFEGFTSYYDDLILLRSGVISQASYLKLLKTQIDRYLQNPGREVQSVAESSFDTWIKFYRPDENSNNAGTSYYNKGCLVALCLDLGLRLRGSSLDALVRKLYENAQKGIQVSERSIFDLCEELTGHSWLEQINHLIYTTDELPLDQLFPEFGIEYQVKNDKTQPFGLKVADKPEGVMIQQARRDGAGAKAGLSANDVIVAIDGLKASEKLLAKYAKQQGKFVVHAFRRDELLQFTVNAAETGLTTVELKVDDQQKVDGWLNK</sequence>
<dbReference type="Proteomes" id="UP000018418">
    <property type="component" value="Unassembled WGS sequence"/>
</dbReference>
<dbReference type="Pfam" id="PF05299">
    <property type="entry name" value="Peptidase_M61"/>
    <property type="match status" value="1"/>
</dbReference>
<dbReference type="SUPFAM" id="SSF55486">
    <property type="entry name" value="Metalloproteases ('zincins'), catalytic domain"/>
    <property type="match status" value="1"/>
</dbReference>
<dbReference type="SUPFAM" id="SSF50156">
    <property type="entry name" value="PDZ domain-like"/>
    <property type="match status" value="1"/>
</dbReference>
<name>V2URQ5_9GAMM</name>
<dbReference type="InterPro" id="IPR027268">
    <property type="entry name" value="Peptidase_M4/M1_CTD_sf"/>
</dbReference>
<dbReference type="Gene3D" id="2.30.42.10">
    <property type="match status" value="1"/>
</dbReference>
<dbReference type="PIRSF" id="PIRSF016493">
    <property type="entry name" value="Glycyl_aminpptds"/>
    <property type="match status" value="1"/>
</dbReference>
<dbReference type="AlphaFoldDB" id="V2URQ5"/>
<dbReference type="PATRIC" id="fig|1341683.3.peg.1768"/>
<reference evidence="2 3" key="1">
    <citation type="submission" date="2013-10" db="EMBL/GenBank/DDBJ databases">
        <title>The Genome Sequence of Acinetobacter brisouii CIP 110357.</title>
        <authorList>
            <consortium name="The Broad Institute Genomics Platform"/>
            <consortium name="The Broad Institute Genome Sequencing Center for Infectious Disease"/>
            <person name="Cerqueira G."/>
            <person name="Feldgarden M."/>
            <person name="Courvalin P."/>
            <person name="Grillot-Courvalin C."/>
            <person name="Clermont D."/>
            <person name="Rocha E."/>
            <person name="Yoon E.-J."/>
            <person name="Nemec A."/>
            <person name="Young S.K."/>
            <person name="Zeng Q."/>
            <person name="Gargeya S."/>
            <person name="Fitzgerald M."/>
            <person name="Abouelleil A."/>
            <person name="Alvarado L."/>
            <person name="Berlin A.M."/>
            <person name="Chapman S.B."/>
            <person name="Gainer-Dewar J."/>
            <person name="Goldberg J."/>
            <person name="Gnerre S."/>
            <person name="Griggs A."/>
            <person name="Gujja S."/>
            <person name="Hansen M."/>
            <person name="Howarth C."/>
            <person name="Imamovic A."/>
            <person name="Ireland A."/>
            <person name="Larimer J."/>
            <person name="McCowan C."/>
            <person name="Murphy C."/>
            <person name="Pearson M."/>
            <person name="Poon T.W."/>
            <person name="Priest M."/>
            <person name="Roberts A."/>
            <person name="Saif S."/>
            <person name="Shea T."/>
            <person name="Sykes S."/>
            <person name="Wortman J."/>
            <person name="Nusbaum C."/>
            <person name="Birren B."/>
        </authorList>
    </citation>
    <scope>NUCLEOTIDE SEQUENCE [LARGE SCALE GENOMIC DNA]</scope>
    <source>
        <strain evidence="2 3">CIP 110357</strain>
    </source>
</reference>
<gene>
    <name evidence="2" type="ORF">P255_01781</name>
</gene>
<keyword evidence="3" id="KW-1185">Reference proteome</keyword>
<dbReference type="STRING" id="396323.VH98_02060"/>